<evidence type="ECO:0000313" key="16">
    <source>
        <dbReference type="Proteomes" id="UP001224926"/>
    </source>
</evidence>
<evidence type="ECO:0000256" key="12">
    <source>
        <dbReference type="SAM" id="MobiDB-lite"/>
    </source>
</evidence>
<dbReference type="PIRSF" id="PIRSF000350">
    <property type="entry name" value="Mercury_reductase_MerA"/>
    <property type="match status" value="1"/>
</dbReference>
<evidence type="ECO:0000256" key="7">
    <source>
        <dbReference type="ARBA" id="ARBA00023027"/>
    </source>
</evidence>
<dbReference type="FunFam" id="3.30.390.30:FF:000001">
    <property type="entry name" value="Dihydrolipoyl dehydrogenase"/>
    <property type="match status" value="1"/>
</dbReference>
<dbReference type="GeneID" id="84214553"/>
<dbReference type="PRINTS" id="PR00368">
    <property type="entry name" value="FADPNR"/>
</dbReference>
<evidence type="ECO:0000256" key="1">
    <source>
        <dbReference type="ARBA" id="ARBA00001974"/>
    </source>
</evidence>
<dbReference type="SUPFAM" id="SSF55424">
    <property type="entry name" value="FAD/NAD-linked reductases, dimerisation (C-terminal) domain"/>
    <property type="match status" value="1"/>
</dbReference>
<evidence type="ECO:0000259" key="14">
    <source>
        <dbReference type="Pfam" id="PF07992"/>
    </source>
</evidence>
<evidence type="ECO:0000256" key="3">
    <source>
        <dbReference type="ARBA" id="ARBA00012608"/>
    </source>
</evidence>
<feature type="domain" description="FAD/NAD(P)-binding" evidence="14">
    <location>
        <begin position="11"/>
        <end position="364"/>
    </location>
</feature>
<dbReference type="Gene3D" id="3.30.390.30">
    <property type="match status" value="1"/>
</dbReference>
<dbReference type="InterPro" id="IPR001100">
    <property type="entry name" value="Pyr_nuc-diS_OxRdtase"/>
</dbReference>
<evidence type="ECO:0000256" key="5">
    <source>
        <dbReference type="ARBA" id="ARBA00022827"/>
    </source>
</evidence>
<accession>A0AAF0P6X2</accession>
<sequence length="505" mass="52305">MVVGDVTTGTDVLVIGAGPAGYVAAIRAGQLDLDVTLVEKDAYGGTCLNYGCIPSKALITATDVAHDAATAEEMGIHAEPEIDLGEMMAWKDGVVDQLTGGVEKLCKANGVTLLEGTARFAGENTARVSHSGEGQGSESLEFEHAVIATGSRPIEIPNFDFGDEPVLDSRQALALESVPDSIVVVGAGYIGMELASVFAKLGTDVTVIEMLDSILPGYDDDLKRPVKGRATDLGIEFEFGYTASEWHERDGDDGIRVVAEPADNAAADGGGEASHASEQESGETASGAEAVEDERLELEAEKVLVAVGRQPVSDTLDLEEAGVETDDAGFVETDSRARTNLEHIFAVGDVAGEPMLAHKGSAEGQVAAEVIAGEPAAIDYQAMPAAVFTDPEIGTVGMTEPEAAEAGFEPVTGQFPFRASGRALTTGDSDGFVKVVADEESGYLLGASIVGPEASELIAELGLAIELGATLEDVAATVHTHPTLSESVMEAAENALGHAIHTLNR</sequence>
<dbReference type="InterPro" id="IPR004099">
    <property type="entry name" value="Pyr_nucl-diS_OxRdtase_dimer"/>
</dbReference>
<dbReference type="GO" id="GO:0004148">
    <property type="term" value="F:dihydrolipoyl dehydrogenase (NADH) activity"/>
    <property type="evidence" value="ECO:0007669"/>
    <property type="project" value="UniProtKB-EC"/>
</dbReference>
<dbReference type="EMBL" id="CP101873">
    <property type="protein sequence ID" value="WMT05992.1"/>
    <property type="molecule type" value="Genomic_DNA"/>
</dbReference>
<comment type="similarity">
    <text evidence="2 11">Belongs to the class-I pyridine nucleotide-disulfide oxidoreductase family.</text>
</comment>
<reference evidence="15 16" key="1">
    <citation type="submission" date="2022-07" db="EMBL/GenBank/DDBJ databases">
        <title>Two temperate virus in Haloterrigena jeotgali A29.</title>
        <authorList>
            <person name="Deng X."/>
        </authorList>
    </citation>
    <scope>NUCLEOTIDE SEQUENCE [LARGE SCALE GENOMIC DNA]</scope>
    <source>
        <strain evidence="15 16">A29</strain>
    </source>
</reference>
<dbReference type="AlphaFoldDB" id="A0AAF0P6X2"/>
<organism evidence="15 16">
    <name type="scientific">Natrinema thermotolerans</name>
    <dbReference type="NCBI Taxonomy" id="121872"/>
    <lineage>
        <taxon>Archaea</taxon>
        <taxon>Methanobacteriati</taxon>
        <taxon>Methanobacteriota</taxon>
        <taxon>Stenosarchaea group</taxon>
        <taxon>Halobacteria</taxon>
        <taxon>Halobacteriales</taxon>
        <taxon>Natrialbaceae</taxon>
        <taxon>Natrinema</taxon>
    </lineage>
</organism>
<comment type="catalytic activity">
    <reaction evidence="10">
        <text>N(6)-[(R)-dihydrolipoyl]-L-lysyl-[protein] + NAD(+) = N(6)-[(R)-lipoyl]-L-lysyl-[protein] + NADH + H(+)</text>
        <dbReference type="Rhea" id="RHEA:15045"/>
        <dbReference type="Rhea" id="RHEA-COMP:10474"/>
        <dbReference type="Rhea" id="RHEA-COMP:10475"/>
        <dbReference type="ChEBI" id="CHEBI:15378"/>
        <dbReference type="ChEBI" id="CHEBI:57540"/>
        <dbReference type="ChEBI" id="CHEBI:57945"/>
        <dbReference type="ChEBI" id="CHEBI:83099"/>
        <dbReference type="ChEBI" id="CHEBI:83100"/>
        <dbReference type="EC" id="1.8.1.4"/>
    </reaction>
</comment>
<protein>
    <recommendedName>
        <fullName evidence="3">dihydrolipoyl dehydrogenase</fullName>
        <ecNumber evidence="3">1.8.1.4</ecNumber>
    </recommendedName>
</protein>
<dbReference type="RefSeq" id="WP_049965401.1">
    <property type="nucleotide sequence ID" value="NZ_CP101873.1"/>
</dbReference>
<keyword evidence="8" id="KW-1015">Disulfide bond</keyword>
<evidence type="ECO:0000256" key="10">
    <source>
        <dbReference type="ARBA" id="ARBA00049187"/>
    </source>
</evidence>
<evidence type="ECO:0000256" key="9">
    <source>
        <dbReference type="ARBA" id="ARBA00023284"/>
    </source>
</evidence>
<evidence type="ECO:0000256" key="6">
    <source>
        <dbReference type="ARBA" id="ARBA00023002"/>
    </source>
</evidence>
<dbReference type="EC" id="1.8.1.4" evidence="3"/>
<feature type="region of interest" description="Disordered" evidence="12">
    <location>
        <begin position="264"/>
        <end position="290"/>
    </location>
</feature>
<keyword evidence="16" id="KW-1185">Reference proteome</keyword>
<dbReference type="InterPro" id="IPR016156">
    <property type="entry name" value="FAD/NAD-linked_Rdtase_dimer_sf"/>
</dbReference>
<dbReference type="Pfam" id="PF02852">
    <property type="entry name" value="Pyr_redox_dim"/>
    <property type="match status" value="1"/>
</dbReference>
<evidence type="ECO:0000313" key="15">
    <source>
        <dbReference type="EMBL" id="WMT05992.1"/>
    </source>
</evidence>
<dbReference type="PRINTS" id="PR00411">
    <property type="entry name" value="PNDRDTASEI"/>
</dbReference>
<evidence type="ECO:0000256" key="2">
    <source>
        <dbReference type="ARBA" id="ARBA00007532"/>
    </source>
</evidence>
<name>A0AAF0P6X2_9EURY</name>
<dbReference type="InterPro" id="IPR050151">
    <property type="entry name" value="Class-I_Pyr_Nuc-Dis_Oxidored"/>
</dbReference>
<evidence type="ECO:0000256" key="4">
    <source>
        <dbReference type="ARBA" id="ARBA00022630"/>
    </source>
</evidence>
<dbReference type="Proteomes" id="UP001224926">
    <property type="component" value="Chromosome"/>
</dbReference>
<dbReference type="InterPro" id="IPR036188">
    <property type="entry name" value="FAD/NAD-bd_sf"/>
</dbReference>
<dbReference type="GO" id="GO:0006103">
    <property type="term" value="P:2-oxoglutarate metabolic process"/>
    <property type="evidence" value="ECO:0007669"/>
    <property type="project" value="TreeGrafter"/>
</dbReference>
<dbReference type="PROSITE" id="PS00076">
    <property type="entry name" value="PYRIDINE_REDOX_1"/>
    <property type="match status" value="1"/>
</dbReference>
<evidence type="ECO:0000259" key="13">
    <source>
        <dbReference type="Pfam" id="PF02852"/>
    </source>
</evidence>
<feature type="domain" description="Pyridine nucleotide-disulphide oxidoreductase dimerisation" evidence="13">
    <location>
        <begin position="383"/>
        <end position="492"/>
    </location>
</feature>
<comment type="cofactor">
    <cofactor evidence="1">
        <name>FAD</name>
        <dbReference type="ChEBI" id="CHEBI:57692"/>
    </cofactor>
</comment>
<dbReference type="PANTHER" id="PTHR22912:SF160">
    <property type="entry name" value="DIHYDROLIPOYL DEHYDROGENASE"/>
    <property type="match status" value="1"/>
</dbReference>
<keyword evidence="5 11" id="KW-0274">FAD</keyword>
<keyword evidence="6 11" id="KW-0560">Oxidoreductase</keyword>
<dbReference type="Gene3D" id="3.50.50.60">
    <property type="entry name" value="FAD/NAD(P)-binding domain"/>
    <property type="match status" value="3"/>
</dbReference>
<dbReference type="Pfam" id="PF07992">
    <property type="entry name" value="Pyr_redox_2"/>
    <property type="match status" value="1"/>
</dbReference>
<gene>
    <name evidence="15" type="ORF">NP511_11390</name>
</gene>
<keyword evidence="9 11" id="KW-0676">Redox-active center</keyword>
<dbReference type="PANTHER" id="PTHR22912">
    <property type="entry name" value="DISULFIDE OXIDOREDUCTASE"/>
    <property type="match status" value="1"/>
</dbReference>
<dbReference type="GO" id="GO:0050660">
    <property type="term" value="F:flavin adenine dinucleotide binding"/>
    <property type="evidence" value="ECO:0007669"/>
    <property type="project" value="TreeGrafter"/>
</dbReference>
<dbReference type="GeneID" id="39862224"/>
<proteinExistence type="inferred from homology"/>
<keyword evidence="4 11" id="KW-0285">Flavoprotein</keyword>
<evidence type="ECO:0000256" key="11">
    <source>
        <dbReference type="RuleBase" id="RU003691"/>
    </source>
</evidence>
<dbReference type="SUPFAM" id="SSF51905">
    <property type="entry name" value="FAD/NAD(P)-binding domain"/>
    <property type="match status" value="1"/>
</dbReference>
<dbReference type="InterPro" id="IPR023753">
    <property type="entry name" value="FAD/NAD-binding_dom"/>
</dbReference>
<keyword evidence="7" id="KW-0520">NAD</keyword>
<evidence type="ECO:0000256" key="8">
    <source>
        <dbReference type="ARBA" id="ARBA00023157"/>
    </source>
</evidence>
<dbReference type="InterPro" id="IPR012999">
    <property type="entry name" value="Pyr_OxRdtase_I_AS"/>
</dbReference>